<dbReference type="AlphaFoldDB" id="A0A1B7YX87"/>
<evidence type="ECO:0000313" key="1">
    <source>
        <dbReference type="EMBL" id="OBR16468.1"/>
    </source>
</evidence>
<dbReference type="KEGG" id="chig:CH63R_01648"/>
<dbReference type="OrthoDB" id="4364105at2759"/>
<protein>
    <submittedName>
        <fullName evidence="1">Uncharacterized protein</fullName>
    </submittedName>
</protein>
<evidence type="ECO:0000313" key="2">
    <source>
        <dbReference type="Proteomes" id="UP000092177"/>
    </source>
</evidence>
<dbReference type="Proteomes" id="UP000092177">
    <property type="component" value="Chromosome 1"/>
</dbReference>
<proteinExistence type="predicted"/>
<reference evidence="2" key="1">
    <citation type="journal article" date="2017" name="BMC Genomics">
        <title>Gapless genome assembly of Colletotrichum higginsianum reveals chromosome structure and association of transposable elements with secondary metabolite gene clusters.</title>
        <authorList>
            <person name="Dallery J.-F."/>
            <person name="Lapalu N."/>
            <person name="Zampounis A."/>
            <person name="Pigne S."/>
            <person name="Luyten I."/>
            <person name="Amselem J."/>
            <person name="Wittenberg A.H.J."/>
            <person name="Zhou S."/>
            <person name="de Queiroz M.V."/>
            <person name="Robin G.P."/>
            <person name="Auger A."/>
            <person name="Hainaut M."/>
            <person name="Henrissat B."/>
            <person name="Kim K.-T."/>
            <person name="Lee Y.-H."/>
            <person name="Lespinet O."/>
            <person name="Schwartz D.C."/>
            <person name="Thon M.R."/>
            <person name="O'Connell R.J."/>
        </authorList>
    </citation>
    <scope>NUCLEOTIDE SEQUENCE [LARGE SCALE GENOMIC DNA]</scope>
    <source>
        <strain evidence="2">IMI 349063</strain>
    </source>
</reference>
<accession>A0A1B7YX87</accession>
<name>A0A1B7YX87_COLHI</name>
<dbReference type="VEuPathDB" id="FungiDB:CH63R_01648"/>
<dbReference type="EMBL" id="LTAN01000001">
    <property type="protein sequence ID" value="OBR16468.1"/>
    <property type="molecule type" value="Genomic_DNA"/>
</dbReference>
<dbReference type="RefSeq" id="XP_018164985.1">
    <property type="nucleotide sequence ID" value="XM_018296623.1"/>
</dbReference>
<comment type="caution">
    <text evidence="1">The sequence shown here is derived from an EMBL/GenBank/DDBJ whole genome shotgun (WGS) entry which is preliminary data.</text>
</comment>
<sequence length="315" mass="34060">MSSSITTSTTVTGAALLAITTPFVQPPDCTSYWGTTSLRSNVINGTIRMTRVIVSESAASCYPPGWTGDKTTPGKPSFSPGVCPDGWVYWDMAEASSAAASTAFCCDRSVCVSSLVMVWALGQEHSLTVDPSGFSLQWLPLYWPQTSLVPESRLCGSWSRNTGAGTETSSEYPGSILMVHDPWAVTWAASDTATLTPKLPTLTKSIALPTWTPDQVIPDSAYEPPKENKDGLQISQSLYLFICIGIPLIAAAMTEERAESLRVVRRFISHRLTKEYKGEAIRQLGGYDFPKPTCADFSSSYRRGAHIHPAAADVC</sequence>
<keyword evidence="2" id="KW-1185">Reference proteome</keyword>
<dbReference type="GeneID" id="28860730"/>
<gene>
    <name evidence="1" type="ORF">CH63R_01648</name>
</gene>
<organism evidence="1 2">
    <name type="scientific">Colletotrichum higginsianum (strain IMI 349063)</name>
    <name type="common">Crucifer anthracnose fungus</name>
    <dbReference type="NCBI Taxonomy" id="759273"/>
    <lineage>
        <taxon>Eukaryota</taxon>
        <taxon>Fungi</taxon>
        <taxon>Dikarya</taxon>
        <taxon>Ascomycota</taxon>
        <taxon>Pezizomycotina</taxon>
        <taxon>Sordariomycetes</taxon>
        <taxon>Hypocreomycetidae</taxon>
        <taxon>Glomerellales</taxon>
        <taxon>Glomerellaceae</taxon>
        <taxon>Colletotrichum</taxon>
        <taxon>Colletotrichum destructivum species complex</taxon>
    </lineage>
</organism>